<feature type="domain" description="Flavin reductase like" evidence="5">
    <location>
        <begin position="19"/>
        <end position="177"/>
    </location>
</feature>
<proteinExistence type="inferred from homology"/>
<comment type="cofactor">
    <cofactor evidence="1">
        <name>FMN</name>
        <dbReference type="ChEBI" id="CHEBI:58210"/>
    </cofactor>
</comment>
<dbReference type="SUPFAM" id="SSF50475">
    <property type="entry name" value="FMN-binding split barrel"/>
    <property type="match status" value="1"/>
</dbReference>
<comment type="similarity">
    <text evidence="4">Belongs to the flavoredoxin family.</text>
</comment>
<keyword evidence="3" id="KW-0288">FMN</keyword>
<dbReference type="GO" id="GO:0010181">
    <property type="term" value="F:FMN binding"/>
    <property type="evidence" value="ECO:0007669"/>
    <property type="project" value="InterPro"/>
</dbReference>
<evidence type="ECO:0000256" key="1">
    <source>
        <dbReference type="ARBA" id="ARBA00001917"/>
    </source>
</evidence>
<comment type="caution">
    <text evidence="6">The sequence shown here is derived from an EMBL/GenBank/DDBJ whole genome shotgun (WGS) entry which is preliminary data.</text>
</comment>
<dbReference type="SMART" id="SM00903">
    <property type="entry name" value="Flavin_Reduct"/>
    <property type="match status" value="1"/>
</dbReference>
<gene>
    <name evidence="6" type="ORF">UR08_07260</name>
</gene>
<evidence type="ECO:0000256" key="4">
    <source>
        <dbReference type="ARBA" id="ARBA00038054"/>
    </source>
</evidence>
<dbReference type="AlphaFoldDB" id="A0A3D8TQ58"/>
<keyword evidence="7" id="KW-1185">Reference proteome</keyword>
<sequence>MQFDADKISPKQNYKFLSGAIIPRPIAFVTTLSEDGKTVNAAPFSFFNVVSSDPPLVSIAVQRADGAEKDTARNAKQKGELMIHIVSESFVAEMNETAARLKPDESELERTSLHLERVEGFATPEIKEAKIKLRATLEKSIAIQNDAGLVTADLLLARIVQYEFSSDIFDEEKEYILPDFLDVVSRLSGNDYARLGERYTIRRPD</sequence>
<dbReference type="EMBL" id="LARY01000002">
    <property type="protein sequence ID" value="RDX00772.1"/>
    <property type="molecule type" value="Genomic_DNA"/>
</dbReference>
<protein>
    <recommendedName>
        <fullName evidence="5">Flavin reductase like domain-containing protein</fullName>
    </recommendedName>
</protein>
<evidence type="ECO:0000313" key="6">
    <source>
        <dbReference type="EMBL" id="RDX00772.1"/>
    </source>
</evidence>
<name>A0A3D8TQ58_9LIST</name>
<dbReference type="Gene3D" id="2.30.110.10">
    <property type="entry name" value="Electron Transport, Fmn-binding Protein, Chain A"/>
    <property type="match status" value="1"/>
</dbReference>
<evidence type="ECO:0000313" key="7">
    <source>
        <dbReference type="Proteomes" id="UP000257055"/>
    </source>
</evidence>
<dbReference type="Pfam" id="PF01613">
    <property type="entry name" value="Flavin_Reduct"/>
    <property type="match status" value="1"/>
</dbReference>
<dbReference type="InterPro" id="IPR012349">
    <property type="entry name" value="Split_barrel_FMN-bd"/>
</dbReference>
<reference evidence="7" key="1">
    <citation type="submission" date="2015-04" db="EMBL/GenBank/DDBJ databases">
        <authorList>
            <person name="Schardt J."/>
            <person name="Mueller-Herbst S."/>
            <person name="Scherer S."/>
            <person name="Huptas C."/>
        </authorList>
    </citation>
    <scope>NUCLEOTIDE SEQUENCE [LARGE SCALE GENOMIC DNA]</scope>
    <source>
        <strain evidence="7">Kiel-L1</strain>
    </source>
</reference>
<dbReference type="PANTHER" id="PTHR33798">
    <property type="entry name" value="FLAVOPROTEIN OXYGENASE"/>
    <property type="match status" value="1"/>
</dbReference>
<evidence type="ECO:0000259" key="5">
    <source>
        <dbReference type="SMART" id="SM00903"/>
    </source>
</evidence>
<dbReference type="GO" id="GO:0016646">
    <property type="term" value="F:oxidoreductase activity, acting on the CH-NH group of donors, NAD or NADP as acceptor"/>
    <property type="evidence" value="ECO:0007669"/>
    <property type="project" value="UniProtKB-ARBA"/>
</dbReference>
<evidence type="ECO:0000256" key="3">
    <source>
        <dbReference type="ARBA" id="ARBA00022643"/>
    </source>
</evidence>
<dbReference type="PANTHER" id="PTHR33798:SF5">
    <property type="entry name" value="FLAVIN REDUCTASE LIKE DOMAIN-CONTAINING PROTEIN"/>
    <property type="match status" value="1"/>
</dbReference>
<keyword evidence="2" id="KW-0285">Flavoprotein</keyword>
<accession>A0A3D8TQ58</accession>
<organism evidence="6 7">
    <name type="scientific">Listeria kieliensis</name>
    <dbReference type="NCBI Taxonomy" id="1621700"/>
    <lineage>
        <taxon>Bacteria</taxon>
        <taxon>Bacillati</taxon>
        <taxon>Bacillota</taxon>
        <taxon>Bacilli</taxon>
        <taxon>Bacillales</taxon>
        <taxon>Listeriaceae</taxon>
        <taxon>Listeria</taxon>
    </lineage>
</organism>
<dbReference type="InterPro" id="IPR002563">
    <property type="entry name" value="Flavin_Rdtase-like_dom"/>
</dbReference>
<dbReference type="Proteomes" id="UP000257055">
    <property type="component" value="Unassembled WGS sequence"/>
</dbReference>
<evidence type="ECO:0000256" key="2">
    <source>
        <dbReference type="ARBA" id="ARBA00022630"/>
    </source>
</evidence>
<dbReference type="RefSeq" id="WP_115753015.1">
    <property type="nucleotide sequence ID" value="NZ_LARY01000002.1"/>
</dbReference>